<keyword evidence="9" id="KW-1185">Reference proteome</keyword>
<comment type="similarity">
    <text evidence="2">Belongs to the transposase 11 family.</text>
</comment>
<dbReference type="Pfam" id="PF01609">
    <property type="entry name" value="DDE_Tnp_1"/>
    <property type="match status" value="1"/>
</dbReference>
<comment type="function">
    <text evidence="1">Involved in the transposition of the insertion sequence IS5.</text>
</comment>
<dbReference type="RefSeq" id="WP_064026556.1">
    <property type="nucleotide sequence ID" value="NZ_LUUL01000066.1"/>
</dbReference>
<dbReference type="InterPro" id="IPR008490">
    <property type="entry name" value="Transposase_InsH_N"/>
</dbReference>
<dbReference type="InterPro" id="IPR047959">
    <property type="entry name" value="Transpos_IS5"/>
</dbReference>
<feature type="domain" description="Transposase IS4-like" evidence="6">
    <location>
        <begin position="143"/>
        <end position="310"/>
    </location>
</feature>
<organism evidence="8 9">
    <name type="scientific">Methylomonas koyamae</name>
    <dbReference type="NCBI Taxonomy" id="702114"/>
    <lineage>
        <taxon>Bacteria</taxon>
        <taxon>Pseudomonadati</taxon>
        <taxon>Pseudomonadota</taxon>
        <taxon>Gammaproteobacteria</taxon>
        <taxon>Methylococcales</taxon>
        <taxon>Methylococcaceae</taxon>
        <taxon>Methylomonas</taxon>
    </lineage>
</organism>
<feature type="domain" description="Transposase InsH N-terminal" evidence="7">
    <location>
        <begin position="18"/>
        <end position="114"/>
    </location>
</feature>
<evidence type="ECO:0000259" key="7">
    <source>
        <dbReference type="Pfam" id="PF05598"/>
    </source>
</evidence>
<reference evidence="8 9" key="1">
    <citation type="submission" date="2016-03" db="EMBL/GenBank/DDBJ databases">
        <authorList>
            <person name="Heylen K."/>
            <person name="De Vos P."/>
            <person name="Vekeman B."/>
        </authorList>
    </citation>
    <scope>NUCLEOTIDE SEQUENCE [LARGE SCALE GENOMIC DNA]</scope>
    <source>
        <strain evidence="8 9">R-49807</strain>
    </source>
</reference>
<gene>
    <name evidence="8" type="ORF">A1356_10105</name>
</gene>
<dbReference type="AlphaFoldDB" id="A0AA91DD76"/>
<evidence type="ECO:0000256" key="4">
    <source>
        <dbReference type="ARBA" id="ARBA00023125"/>
    </source>
</evidence>
<name>A0AA91DD76_9GAMM</name>
<dbReference type="Proteomes" id="UP000077734">
    <property type="component" value="Unassembled WGS sequence"/>
</dbReference>
<evidence type="ECO:0000259" key="6">
    <source>
        <dbReference type="Pfam" id="PF01609"/>
    </source>
</evidence>
<dbReference type="GO" id="GO:0004803">
    <property type="term" value="F:transposase activity"/>
    <property type="evidence" value="ECO:0007669"/>
    <property type="project" value="InterPro"/>
</dbReference>
<proteinExistence type="inferred from homology"/>
<dbReference type="EMBL" id="LUUL01000066">
    <property type="protein sequence ID" value="OAI27051.1"/>
    <property type="molecule type" value="Genomic_DNA"/>
</dbReference>
<dbReference type="GO" id="GO:0006313">
    <property type="term" value="P:DNA transposition"/>
    <property type="evidence" value="ECO:0007669"/>
    <property type="project" value="InterPro"/>
</dbReference>
<evidence type="ECO:0000256" key="2">
    <source>
        <dbReference type="ARBA" id="ARBA00010075"/>
    </source>
</evidence>
<keyword evidence="4" id="KW-0238">DNA-binding</keyword>
<dbReference type="Pfam" id="PF05598">
    <property type="entry name" value="DUF772"/>
    <property type="match status" value="1"/>
</dbReference>
<dbReference type="InterPro" id="IPR002559">
    <property type="entry name" value="Transposase_11"/>
</dbReference>
<evidence type="ECO:0000313" key="8">
    <source>
        <dbReference type="EMBL" id="OAI27051.1"/>
    </source>
</evidence>
<dbReference type="PANTHER" id="PTHR35604:SF2">
    <property type="entry name" value="TRANSPOSASE INSH FOR INSERTION SEQUENCE ELEMENT IS5A-RELATED"/>
    <property type="match status" value="1"/>
</dbReference>
<evidence type="ECO:0000256" key="1">
    <source>
        <dbReference type="ARBA" id="ARBA00003544"/>
    </source>
</evidence>
<sequence length="320" mass="36903">MNAPTQTSFAELEYASKKRQTRREIFLAEMEQVVPWTLLLAQLEPHYPQSGRRGRQPMALNRMLRIYCMQQWFSYSDRQMEDALYEIESIRRFAGFGSVTEALPDETTILNFRHWLEKHKLTEVLLSTVNDHLKNQGLLVSKGTMVDATIVHAPSSTKNQDQARDPAMHQTKKGNQWYFGMKIHVGADVNSGAVHSVTVTAANTADIVELPKLLREDDQVIFADAGYTSDDYKKGSRHLGLCWCVNDKRKPGKNLSSRQRKRNRKYSSVRARVEHIFRIIKCQFGFRKTRYRGLEKNAAQVNWLVALANLYLLRRQLMAA</sequence>
<dbReference type="PANTHER" id="PTHR35604">
    <property type="entry name" value="TRANSPOSASE INSH FOR INSERTION SEQUENCE ELEMENT IS5A-RELATED"/>
    <property type="match status" value="1"/>
</dbReference>
<dbReference type="NCBIfam" id="NF033581">
    <property type="entry name" value="transpos_IS5_4"/>
    <property type="match status" value="1"/>
</dbReference>
<protein>
    <submittedName>
        <fullName evidence="8">Transposase</fullName>
    </submittedName>
</protein>
<accession>A0AA91DD76</accession>
<dbReference type="GO" id="GO:0003677">
    <property type="term" value="F:DNA binding"/>
    <property type="evidence" value="ECO:0007669"/>
    <property type="project" value="UniProtKB-KW"/>
</dbReference>
<comment type="caution">
    <text evidence="8">The sequence shown here is derived from an EMBL/GenBank/DDBJ whole genome shotgun (WGS) entry which is preliminary data.</text>
</comment>
<keyword evidence="5" id="KW-0233">DNA recombination</keyword>
<evidence type="ECO:0000256" key="3">
    <source>
        <dbReference type="ARBA" id="ARBA00022578"/>
    </source>
</evidence>
<keyword evidence="3" id="KW-0815">Transposition</keyword>
<evidence type="ECO:0000313" key="9">
    <source>
        <dbReference type="Proteomes" id="UP000077734"/>
    </source>
</evidence>
<evidence type="ECO:0000256" key="5">
    <source>
        <dbReference type="ARBA" id="ARBA00023172"/>
    </source>
</evidence>